<organism evidence="5 6">
    <name type="scientific">Stichopus japonicus</name>
    <name type="common">Sea cucumber</name>
    <dbReference type="NCBI Taxonomy" id="307972"/>
    <lineage>
        <taxon>Eukaryota</taxon>
        <taxon>Metazoa</taxon>
        <taxon>Echinodermata</taxon>
        <taxon>Eleutherozoa</taxon>
        <taxon>Echinozoa</taxon>
        <taxon>Holothuroidea</taxon>
        <taxon>Aspidochirotacea</taxon>
        <taxon>Aspidochirotida</taxon>
        <taxon>Stichopodidae</taxon>
        <taxon>Apostichopus</taxon>
    </lineage>
</organism>
<keyword evidence="6" id="KW-1185">Reference proteome</keyword>
<sequence>MFRFAAVAVCIFVISEVSAQTCLVSDISLQNDFSPQKYVGTWYIVAHIQDGVYPYQRRSHYHLNSDMTFSMATQRIVEPAGCEEPWHFEVTGWSPDATQPAKMLVRPNIENLEVEPECDAQLGVPGLSSEKRYPNCITHLEEIMIEDAISDDSFIPRCEEGGVLYRPLQCAVDGMVCWCVEEESGKELPNTRTRLPESPPC</sequence>
<comment type="caution">
    <text evidence="5">The sequence shown here is derived from an EMBL/GenBank/DDBJ whole genome shotgun (WGS) entry which is preliminary data.</text>
</comment>
<dbReference type="Proteomes" id="UP000230750">
    <property type="component" value="Unassembled WGS sequence"/>
</dbReference>
<reference evidence="5 6" key="1">
    <citation type="journal article" date="2017" name="PLoS Biol.">
        <title>The sea cucumber genome provides insights into morphological evolution and visceral regeneration.</title>
        <authorList>
            <person name="Zhang X."/>
            <person name="Sun L."/>
            <person name="Yuan J."/>
            <person name="Sun Y."/>
            <person name="Gao Y."/>
            <person name="Zhang L."/>
            <person name="Li S."/>
            <person name="Dai H."/>
            <person name="Hamel J.F."/>
            <person name="Liu C."/>
            <person name="Yu Y."/>
            <person name="Liu S."/>
            <person name="Lin W."/>
            <person name="Guo K."/>
            <person name="Jin S."/>
            <person name="Xu P."/>
            <person name="Storey K.B."/>
            <person name="Huan P."/>
            <person name="Zhang T."/>
            <person name="Zhou Y."/>
            <person name="Zhang J."/>
            <person name="Lin C."/>
            <person name="Li X."/>
            <person name="Xing L."/>
            <person name="Huo D."/>
            <person name="Sun M."/>
            <person name="Wang L."/>
            <person name="Mercier A."/>
            <person name="Li F."/>
            <person name="Yang H."/>
            <person name="Xiang J."/>
        </authorList>
    </citation>
    <scope>NUCLEOTIDE SEQUENCE [LARGE SCALE GENOMIC DNA]</scope>
    <source>
        <strain evidence="5">Shaxun</strain>
        <tissue evidence="5">Muscle</tissue>
    </source>
</reference>
<dbReference type="Pfam" id="PF00086">
    <property type="entry name" value="Thyroglobulin_1"/>
    <property type="match status" value="1"/>
</dbReference>
<evidence type="ECO:0000256" key="2">
    <source>
        <dbReference type="PROSITE-ProRule" id="PRU00500"/>
    </source>
</evidence>
<dbReference type="OrthoDB" id="565904at2759"/>
<name>A0A2G8KM72_STIJA</name>
<proteinExistence type="predicted"/>
<dbReference type="Gene3D" id="2.40.128.20">
    <property type="match status" value="1"/>
</dbReference>
<dbReference type="SUPFAM" id="SSF50814">
    <property type="entry name" value="Lipocalins"/>
    <property type="match status" value="1"/>
</dbReference>
<dbReference type="SMART" id="SM00211">
    <property type="entry name" value="TY"/>
    <property type="match status" value="1"/>
</dbReference>
<evidence type="ECO:0000313" key="5">
    <source>
        <dbReference type="EMBL" id="PIK49050.1"/>
    </source>
</evidence>
<dbReference type="Gene3D" id="4.10.800.10">
    <property type="entry name" value="Thyroglobulin type-1"/>
    <property type="match status" value="1"/>
</dbReference>
<feature type="domain" description="Thyroglobulin type-1" evidence="4">
    <location>
        <begin position="133"/>
        <end position="201"/>
    </location>
</feature>
<dbReference type="CDD" id="cd00191">
    <property type="entry name" value="TY"/>
    <property type="match status" value="1"/>
</dbReference>
<dbReference type="AlphaFoldDB" id="A0A2G8KM72"/>
<dbReference type="InterPro" id="IPR036857">
    <property type="entry name" value="Thyroglobulin_1_sf"/>
</dbReference>
<dbReference type="InterPro" id="IPR000716">
    <property type="entry name" value="Thyroglobulin_1"/>
</dbReference>
<evidence type="ECO:0000256" key="1">
    <source>
        <dbReference type="ARBA" id="ARBA00023157"/>
    </source>
</evidence>
<keyword evidence="1 2" id="KW-1015">Disulfide bond</keyword>
<evidence type="ECO:0000259" key="4">
    <source>
        <dbReference type="PROSITE" id="PS51162"/>
    </source>
</evidence>
<evidence type="ECO:0000256" key="3">
    <source>
        <dbReference type="SAM" id="SignalP"/>
    </source>
</evidence>
<dbReference type="InterPro" id="IPR012674">
    <property type="entry name" value="Calycin"/>
</dbReference>
<dbReference type="PROSITE" id="PS00213">
    <property type="entry name" value="LIPOCALIN"/>
    <property type="match status" value="1"/>
</dbReference>
<feature type="chain" id="PRO_5013654658" description="Thyroglobulin type-1 domain-containing protein" evidence="3">
    <location>
        <begin position="20"/>
        <end position="201"/>
    </location>
</feature>
<dbReference type="EMBL" id="MRZV01000484">
    <property type="protein sequence ID" value="PIK49050.1"/>
    <property type="molecule type" value="Genomic_DNA"/>
</dbReference>
<dbReference type="SUPFAM" id="SSF57610">
    <property type="entry name" value="Thyroglobulin type-1 domain"/>
    <property type="match status" value="1"/>
</dbReference>
<feature type="signal peptide" evidence="3">
    <location>
        <begin position="1"/>
        <end position="19"/>
    </location>
</feature>
<dbReference type="PROSITE" id="PS51162">
    <property type="entry name" value="THYROGLOBULIN_1_2"/>
    <property type="match status" value="1"/>
</dbReference>
<feature type="disulfide bond" evidence="2">
    <location>
        <begin position="170"/>
        <end position="177"/>
    </location>
</feature>
<comment type="caution">
    <text evidence="2">Lacks conserved residue(s) required for the propagation of feature annotation.</text>
</comment>
<evidence type="ECO:0000313" key="6">
    <source>
        <dbReference type="Proteomes" id="UP000230750"/>
    </source>
</evidence>
<protein>
    <recommendedName>
        <fullName evidence="4">Thyroglobulin type-1 domain-containing protein</fullName>
    </recommendedName>
</protein>
<keyword evidence="3" id="KW-0732">Signal</keyword>
<dbReference type="InterPro" id="IPR022272">
    <property type="entry name" value="Lipocalin_CS"/>
</dbReference>
<gene>
    <name evidence="5" type="ORF">BSL78_14065</name>
</gene>
<accession>A0A2G8KM72</accession>